<proteinExistence type="predicted"/>
<accession>W3X4E5</accession>
<gene>
    <name evidence="1" type="ORF">PFICI_08464</name>
</gene>
<dbReference type="GeneID" id="19273477"/>
<evidence type="ECO:0000313" key="2">
    <source>
        <dbReference type="Proteomes" id="UP000030651"/>
    </source>
</evidence>
<dbReference type="AlphaFoldDB" id="W3X4E5"/>
<dbReference type="HOGENOM" id="CLU_2159297_0_0_1"/>
<dbReference type="Proteomes" id="UP000030651">
    <property type="component" value="Unassembled WGS sequence"/>
</dbReference>
<sequence length="111" mass="11676">MMCSSLKVRQTQATAEVTTEVIVISIINNVTVTQTDRITTTQTVLSQTGDVTSTSGFSNLTSTIASTGTGAIHPNATATLLPVLGQATTIRKQYVWHVKIPLLAAAYALLG</sequence>
<dbReference type="RefSeq" id="XP_007835236.1">
    <property type="nucleotide sequence ID" value="XM_007837045.1"/>
</dbReference>
<dbReference type="KEGG" id="pfy:PFICI_08464"/>
<reference evidence="2" key="1">
    <citation type="journal article" date="2015" name="BMC Genomics">
        <title>Genomic and transcriptomic analysis of the endophytic fungus Pestalotiopsis fici reveals its lifestyle and high potential for synthesis of natural products.</title>
        <authorList>
            <person name="Wang X."/>
            <person name="Zhang X."/>
            <person name="Liu L."/>
            <person name="Xiang M."/>
            <person name="Wang W."/>
            <person name="Sun X."/>
            <person name="Che Y."/>
            <person name="Guo L."/>
            <person name="Liu G."/>
            <person name="Guo L."/>
            <person name="Wang C."/>
            <person name="Yin W.B."/>
            <person name="Stadler M."/>
            <person name="Zhang X."/>
            <person name="Liu X."/>
        </authorList>
    </citation>
    <scope>NUCLEOTIDE SEQUENCE [LARGE SCALE GENOMIC DNA]</scope>
    <source>
        <strain evidence="2">W106-1 / CGMCC3.15140</strain>
    </source>
</reference>
<evidence type="ECO:0000313" key="1">
    <source>
        <dbReference type="EMBL" id="ETS80935.1"/>
    </source>
</evidence>
<dbReference type="InParanoid" id="W3X4E5"/>
<keyword evidence="2" id="KW-1185">Reference proteome</keyword>
<organism evidence="1 2">
    <name type="scientific">Pestalotiopsis fici (strain W106-1 / CGMCC3.15140)</name>
    <dbReference type="NCBI Taxonomy" id="1229662"/>
    <lineage>
        <taxon>Eukaryota</taxon>
        <taxon>Fungi</taxon>
        <taxon>Dikarya</taxon>
        <taxon>Ascomycota</taxon>
        <taxon>Pezizomycotina</taxon>
        <taxon>Sordariomycetes</taxon>
        <taxon>Xylariomycetidae</taxon>
        <taxon>Amphisphaeriales</taxon>
        <taxon>Sporocadaceae</taxon>
        <taxon>Pestalotiopsis</taxon>
    </lineage>
</organism>
<dbReference type="OrthoDB" id="10527611at2759"/>
<protein>
    <submittedName>
        <fullName evidence="1">Uncharacterized protein</fullName>
    </submittedName>
</protein>
<dbReference type="EMBL" id="KI912113">
    <property type="protein sequence ID" value="ETS80935.1"/>
    <property type="molecule type" value="Genomic_DNA"/>
</dbReference>
<name>W3X4E5_PESFW</name>